<dbReference type="Proteomes" id="UP000663828">
    <property type="component" value="Unassembled WGS sequence"/>
</dbReference>
<evidence type="ECO:0000256" key="2">
    <source>
        <dbReference type="SAM" id="Phobius"/>
    </source>
</evidence>
<comment type="caution">
    <text evidence="4">The sequence shown here is derived from an EMBL/GenBank/DDBJ whole genome shotgun (WGS) entry which is preliminary data.</text>
</comment>
<evidence type="ECO:0000313" key="3">
    <source>
        <dbReference type="EMBL" id="CAF0915761.1"/>
    </source>
</evidence>
<dbReference type="Proteomes" id="UP000663852">
    <property type="component" value="Unassembled WGS sequence"/>
</dbReference>
<feature type="compositionally biased region" description="Low complexity" evidence="1">
    <location>
        <begin position="64"/>
        <end position="78"/>
    </location>
</feature>
<keyword evidence="2" id="KW-0472">Membrane</keyword>
<keyword evidence="2" id="KW-1133">Transmembrane helix</keyword>
<evidence type="ECO:0000313" key="6">
    <source>
        <dbReference type="Proteomes" id="UP000663852"/>
    </source>
</evidence>
<accession>A0A815M7F9</accession>
<dbReference type="EMBL" id="CAJNOR010000441">
    <property type="protein sequence ID" value="CAF0915761.1"/>
    <property type="molecule type" value="Genomic_DNA"/>
</dbReference>
<keyword evidence="5" id="KW-1185">Reference proteome</keyword>
<name>A0A815M7F9_ADIRI</name>
<feature type="region of interest" description="Disordered" evidence="1">
    <location>
        <begin position="51"/>
        <end position="79"/>
    </location>
</feature>
<gene>
    <name evidence="4" type="ORF">EDS130_LOCUS37060</name>
    <name evidence="3" type="ORF">XAT740_LOCUS8771</name>
</gene>
<evidence type="ECO:0000313" key="4">
    <source>
        <dbReference type="EMBL" id="CAF1415520.1"/>
    </source>
</evidence>
<feature type="transmembrane region" description="Helical" evidence="2">
    <location>
        <begin position="99"/>
        <end position="120"/>
    </location>
</feature>
<keyword evidence="2" id="KW-0812">Transmembrane</keyword>
<dbReference type="EMBL" id="CAJNOJ010000357">
    <property type="protein sequence ID" value="CAF1415520.1"/>
    <property type="molecule type" value="Genomic_DNA"/>
</dbReference>
<evidence type="ECO:0000256" key="1">
    <source>
        <dbReference type="SAM" id="MobiDB-lite"/>
    </source>
</evidence>
<protein>
    <submittedName>
        <fullName evidence="4">Uncharacterized protein</fullName>
    </submittedName>
</protein>
<sequence>MHEPEWIYQLPSAILERRNLLISFLRQNQFPPMTPEKYTLFNLQYNIQKRPYPPIESDKSELEPNSSDSISHPSSNDPPYFPITSNQTHALLYTNLISISFPVLIIAVGVTIFHILFVYCMSYDQSTKYRFCQILWHYWS</sequence>
<proteinExistence type="predicted"/>
<evidence type="ECO:0000313" key="5">
    <source>
        <dbReference type="Proteomes" id="UP000663828"/>
    </source>
</evidence>
<dbReference type="AlphaFoldDB" id="A0A815M7F9"/>
<organism evidence="4 6">
    <name type="scientific">Adineta ricciae</name>
    <name type="common">Rotifer</name>
    <dbReference type="NCBI Taxonomy" id="249248"/>
    <lineage>
        <taxon>Eukaryota</taxon>
        <taxon>Metazoa</taxon>
        <taxon>Spiralia</taxon>
        <taxon>Gnathifera</taxon>
        <taxon>Rotifera</taxon>
        <taxon>Eurotatoria</taxon>
        <taxon>Bdelloidea</taxon>
        <taxon>Adinetida</taxon>
        <taxon>Adinetidae</taxon>
        <taxon>Adineta</taxon>
    </lineage>
</organism>
<reference evidence="4" key="1">
    <citation type="submission" date="2021-02" db="EMBL/GenBank/DDBJ databases">
        <authorList>
            <person name="Nowell W R."/>
        </authorList>
    </citation>
    <scope>NUCLEOTIDE SEQUENCE</scope>
</reference>